<proteinExistence type="predicted"/>
<dbReference type="AlphaFoldDB" id="A0A1Q9EB67"/>
<dbReference type="Gene3D" id="3.40.50.300">
    <property type="entry name" value="P-loop containing nucleotide triphosphate hydrolases"/>
    <property type="match status" value="1"/>
</dbReference>
<keyword evidence="2" id="KW-1185">Reference proteome</keyword>
<protein>
    <recommendedName>
        <fullName evidence="3">Sulfotransferase domain-containing protein</fullName>
    </recommendedName>
</protein>
<evidence type="ECO:0008006" key="3">
    <source>
        <dbReference type="Google" id="ProtNLM"/>
    </source>
</evidence>
<gene>
    <name evidence="1" type="ORF">AK812_SmicGene12234</name>
</gene>
<dbReference type="SUPFAM" id="SSF52540">
    <property type="entry name" value="P-loop containing nucleoside triphosphate hydrolases"/>
    <property type="match status" value="1"/>
</dbReference>
<reference evidence="1 2" key="1">
    <citation type="submission" date="2016-02" db="EMBL/GenBank/DDBJ databases">
        <title>Genome analysis of coral dinoflagellate symbionts highlights evolutionary adaptations to a symbiotic lifestyle.</title>
        <authorList>
            <person name="Aranda M."/>
            <person name="Li Y."/>
            <person name="Liew Y.J."/>
            <person name="Baumgarten S."/>
            <person name="Simakov O."/>
            <person name="Wilson M."/>
            <person name="Piel J."/>
            <person name="Ashoor H."/>
            <person name="Bougouffa S."/>
            <person name="Bajic V.B."/>
            <person name="Ryu T."/>
            <person name="Ravasi T."/>
            <person name="Bayer T."/>
            <person name="Micklem G."/>
            <person name="Kim H."/>
            <person name="Bhak J."/>
            <person name="Lajeunesse T.C."/>
            <person name="Voolstra C.R."/>
        </authorList>
    </citation>
    <scope>NUCLEOTIDE SEQUENCE [LARGE SCALE GENOMIC DNA]</scope>
    <source>
        <strain evidence="1 2">CCMP2467</strain>
    </source>
</reference>
<name>A0A1Q9EB67_SYMMI</name>
<evidence type="ECO:0000313" key="1">
    <source>
        <dbReference type="EMBL" id="OLQ04643.1"/>
    </source>
</evidence>
<dbReference type="OrthoDB" id="406579at2759"/>
<sequence>MKRAACLAAVAMVISLCLLYVARPNALLLSALPKKPLDRCSGPKLILHVGPYKTGTTALQSYLRAHGDWLQDAMGITVPFPTGVRKWALELSDLVRAKLDPSRVPGTKFNETKLQKWIMFFKNTMKGSSEVIVSSEKFALFNETDWGYLLSLLHPGVDKACISVVVAHRDPEAWMTSRWLQQNKHKTNPQSWASKLTEILSSRVPNSFGFAGEQLYILDVLNAVFPGALDAVSYDYLREANCSLAAFVICNSTLRRKGPAWRECKKAIEARSVKEETNTSPPPAAVEVTILARSLYEAKQAQGQRCNWTWPRNLFTKNNTSREAVTAHMFEVMEVAEHMPVTCAAMGDIFKAEVDEWFARTGALRPTSSYRKPICHIDERQLEVRHWRRIDKLLHGC</sequence>
<dbReference type="EMBL" id="LSRX01000204">
    <property type="protein sequence ID" value="OLQ04643.1"/>
    <property type="molecule type" value="Genomic_DNA"/>
</dbReference>
<accession>A0A1Q9EB67</accession>
<comment type="caution">
    <text evidence="1">The sequence shown here is derived from an EMBL/GenBank/DDBJ whole genome shotgun (WGS) entry which is preliminary data.</text>
</comment>
<dbReference type="InterPro" id="IPR027417">
    <property type="entry name" value="P-loop_NTPase"/>
</dbReference>
<organism evidence="1 2">
    <name type="scientific">Symbiodinium microadriaticum</name>
    <name type="common">Dinoflagellate</name>
    <name type="synonym">Zooxanthella microadriatica</name>
    <dbReference type="NCBI Taxonomy" id="2951"/>
    <lineage>
        <taxon>Eukaryota</taxon>
        <taxon>Sar</taxon>
        <taxon>Alveolata</taxon>
        <taxon>Dinophyceae</taxon>
        <taxon>Suessiales</taxon>
        <taxon>Symbiodiniaceae</taxon>
        <taxon>Symbiodinium</taxon>
    </lineage>
</organism>
<evidence type="ECO:0000313" key="2">
    <source>
        <dbReference type="Proteomes" id="UP000186817"/>
    </source>
</evidence>
<dbReference type="Proteomes" id="UP000186817">
    <property type="component" value="Unassembled WGS sequence"/>
</dbReference>